<dbReference type="Gene3D" id="3.40.50.300">
    <property type="entry name" value="P-loop containing nucleotide triphosphate hydrolases"/>
    <property type="match status" value="1"/>
</dbReference>
<evidence type="ECO:0000259" key="7">
    <source>
        <dbReference type="PROSITE" id="PS50893"/>
    </source>
</evidence>
<evidence type="ECO:0000256" key="1">
    <source>
        <dbReference type="ARBA" id="ARBA00005417"/>
    </source>
</evidence>
<dbReference type="Pfam" id="PF00005">
    <property type="entry name" value="ABC_tran"/>
    <property type="match status" value="1"/>
</dbReference>
<accession>A0A212RR02</accession>
<dbReference type="InterPro" id="IPR017871">
    <property type="entry name" value="ABC_transporter-like_CS"/>
</dbReference>
<evidence type="ECO:0000313" key="9">
    <source>
        <dbReference type="Proteomes" id="UP000197025"/>
    </source>
</evidence>
<dbReference type="SMART" id="SM00382">
    <property type="entry name" value="AAA"/>
    <property type="match status" value="1"/>
</dbReference>
<keyword evidence="5" id="KW-0029">Amino-acid transport</keyword>
<evidence type="ECO:0000256" key="3">
    <source>
        <dbReference type="ARBA" id="ARBA00022741"/>
    </source>
</evidence>
<feature type="domain" description="ABC transporter" evidence="7">
    <location>
        <begin position="3"/>
        <end position="238"/>
    </location>
</feature>
<keyword evidence="3" id="KW-0547">Nucleotide-binding</keyword>
<keyword evidence="2" id="KW-0813">Transport</keyword>
<dbReference type="Proteomes" id="UP000197025">
    <property type="component" value="Unassembled WGS sequence"/>
</dbReference>
<organism evidence="8 9">
    <name type="scientific">Thermoflexus hugenholtzii JAD2</name>
    <dbReference type="NCBI Taxonomy" id="877466"/>
    <lineage>
        <taxon>Bacteria</taxon>
        <taxon>Bacillati</taxon>
        <taxon>Chloroflexota</taxon>
        <taxon>Thermoflexia</taxon>
        <taxon>Thermoflexales</taxon>
        <taxon>Thermoflexaceae</taxon>
        <taxon>Thermoflexus</taxon>
    </lineage>
</organism>
<evidence type="ECO:0000313" key="8">
    <source>
        <dbReference type="EMBL" id="SNB74980.1"/>
    </source>
</evidence>
<dbReference type="GO" id="GO:0016887">
    <property type="term" value="F:ATP hydrolysis activity"/>
    <property type="evidence" value="ECO:0007669"/>
    <property type="project" value="InterPro"/>
</dbReference>
<dbReference type="PROSITE" id="PS50893">
    <property type="entry name" value="ABC_TRANSPORTER_2"/>
    <property type="match status" value="1"/>
</dbReference>
<feature type="compositionally biased region" description="Basic and acidic residues" evidence="6">
    <location>
        <begin position="268"/>
        <end position="280"/>
    </location>
</feature>
<dbReference type="InterPro" id="IPR027417">
    <property type="entry name" value="P-loop_NTPase"/>
</dbReference>
<evidence type="ECO:0000256" key="5">
    <source>
        <dbReference type="ARBA" id="ARBA00022970"/>
    </source>
</evidence>
<dbReference type="RefSeq" id="WP_088572360.1">
    <property type="nucleotide sequence ID" value="NZ_FYEK01000075.1"/>
</dbReference>
<dbReference type="GO" id="GO:0015807">
    <property type="term" value="P:L-amino acid transport"/>
    <property type="evidence" value="ECO:0007669"/>
    <property type="project" value="TreeGrafter"/>
</dbReference>
<dbReference type="InterPro" id="IPR003593">
    <property type="entry name" value="AAA+_ATPase"/>
</dbReference>
<dbReference type="SUPFAM" id="SSF52540">
    <property type="entry name" value="P-loop containing nucleoside triphosphate hydrolases"/>
    <property type="match status" value="1"/>
</dbReference>
<dbReference type="InParanoid" id="A0A212RR02"/>
<dbReference type="GO" id="GO:0005524">
    <property type="term" value="F:ATP binding"/>
    <property type="evidence" value="ECO:0007669"/>
    <property type="project" value="UniProtKB-KW"/>
</dbReference>
<dbReference type="EMBL" id="FYEK01000075">
    <property type="protein sequence ID" value="SNB74980.1"/>
    <property type="molecule type" value="Genomic_DNA"/>
</dbReference>
<name>A0A212RR02_9CHLR</name>
<keyword evidence="4 8" id="KW-0067">ATP-binding</keyword>
<evidence type="ECO:0000256" key="4">
    <source>
        <dbReference type="ARBA" id="ARBA00022840"/>
    </source>
</evidence>
<feature type="compositionally biased region" description="Low complexity" evidence="6">
    <location>
        <begin position="252"/>
        <end position="262"/>
    </location>
</feature>
<dbReference type="PIRSF" id="PIRSF039137">
    <property type="entry name" value="ABC_branched_ATPase"/>
    <property type="match status" value="1"/>
</dbReference>
<dbReference type="InterPro" id="IPR052156">
    <property type="entry name" value="BCAA_Transport_ATP-bd_LivF"/>
</dbReference>
<evidence type="ECO:0000256" key="2">
    <source>
        <dbReference type="ARBA" id="ARBA00022448"/>
    </source>
</evidence>
<dbReference type="PANTHER" id="PTHR43820:SF6">
    <property type="entry name" value="ABC TRANSPORTER ATP-BINDING PROTEIN"/>
    <property type="match status" value="1"/>
</dbReference>
<dbReference type="InterPro" id="IPR003439">
    <property type="entry name" value="ABC_transporter-like_ATP-bd"/>
</dbReference>
<dbReference type="PROSITE" id="PS00211">
    <property type="entry name" value="ABC_TRANSPORTER_1"/>
    <property type="match status" value="1"/>
</dbReference>
<comment type="similarity">
    <text evidence="1">Belongs to the ABC transporter superfamily.</text>
</comment>
<dbReference type="PANTHER" id="PTHR43820">
    <property type="entry name" value="HIGH-AFFINITY BRANCHED-CHAIN AMINO ACID TRANSPORT ATP-BINDING PROTEIN LIVF"/>
    <property type="match status" value="1"/>
</dbReference>
<dbReference type="GO" id="GO:0015658">
    <property type="term" value="F:branched-chain amino acid transmembrane transporter activity"/>
    <property type="evidence" value="ECO:0007669"/>
    <property type="project" value="InterPro"/>
</dbReference>
<dbReference type="InterPro" id="IPR030660">
    <property type="entry name" value="ABC_branched_ATPase_LivF/BraG"/>
</dbReference>
<reference evidence="9" key="1">
    <citation type="submission" date="2017-06" db="EMBL/GenBank/DDBJ databases">
        <authorList>
            <person name="Varghese N."/>
            <person name="Submissions S."/>
        </authorList>
    </citation>
    <scope>NUCLEOTIDE SEQUENCE [LARGE SCALE GENOMIC DNA]</scope>
    <source>
        <strain evidence="9">JAD2</strain>
    </source>
</reference>
<feature type="region of interest" description="Disordered" evidence="6">
    <location>
        <begin position="246"/>
        <end position="280"/>
    </location>
</feature>
<proteinExistence type="inferred from homology"/>
<dbReference type="OrthoDB" id="9776369at2"/>
<dbReference type="CDD" id="cd03224">
    <property type="entry name" value="ABC_TM1139_LivF_branched"/>
    <property type="match status" value="1"/>
</dbReference>
<gene>
    <name evidence="8" type="ORF">SAMN02746019_00018390</name>
</gene>
<dbReference type="AlphaFoldDB" id="A0A212RR02"/>
<keyword evidence="9" id="KW-1185">Reference proteome</keyword>
<sequence>MSLEVEGLEVAYGAVKVLHGVSLRVEPGEIVAVIGANGAGKTTLLRAISGLLRPSAGRIRLDGQEITGWPPERIVALGVIQIPERRQLFASMSVEDNLRLGAYLRLRRGERKAVEADLERVYALFPRLKERRRQTAGTLSGGEQQMLAIGRGLMACPRILLLDEPSLGLAPLLVQELFRIIADLRRQGLTLLLVEQNARQALRAADRAYVMEIGRIVREGPAAALLEDPAIQAAYLGGASPTLPGSHPSEVAAYARPARAAASGDASVGEHGDGRDHASR</sequence>
<evidence type="ECO:0000256" key="6">
    <source>
        <dbReference type="SAM" id="MobiDB-lite"/>
    </source>
</evidence>
<protein>
    <submittedName>
        <fullName evidence="8">Branched-chain amino acid transport system ATP-binding protein</fullName>
    </submittedName>
</protein>